<name>A0A5C3KP23_COPMA</name>
<organism evidence="2 3">
    <name type="scientific">Coprinopsis marcescibilis</name>
    <name type="common">Agaric fungus</name>
    <name type="synonym">Psathyrella marcescibilis</name>
    <dbReference type="NCBI Taxonomy" id="230819"/>
    <lineage>
        <taxon>Eukaryota</taxon>
        <taxon>Fungi</taxon>
        <taxon>Dikarya</taxon>
        <taxon>Basidiomycota</taxon>
        <taxon>Agaricomycotina</taxon>
        <taxon>Agaricomycetes</taxon>
        <taxon>Agaricomycetidae</taxon>
        <taxon>Agaricales</taxon>
        <taxon>Agaricineae</taxon>
        <taxon>Psathyrellaceae</taxon>
        <taxon>Coprinopsis</taxon>
    </lineage>
</organism>
<proteinExistence type="predicted"/>
<feature type="transmembrane region" description="Helical" evidence="1">
    <location>
        <begin position="147"/>
        <end position="167"/>
    </location>
</feature>
<keyword evidence="3" id="KW-1185">Reference proteome</keyword>
<reference evidence="2 3" key="1">
    <citation type="journal article" date="2019" name="Nat. Ecol. Evol.">
        <title>Megaphylogeny resolves global patterns of mushroom evolution.</title>
        <authorList>
            <person name="Varga T."/>
            <person name="Krizsan K."/>
            <person name="Foldi C."/>
            <person name="Dima B."/>
            <person name="Sanchez-Garcia M."/>
            <person name="Sanchez-Ramirez S."/>
            <person name="Szollosi G.J."/>
            <person name="Szarkandi J.G."/>
            <person name="Papp V."/>
            <person name="Albert L."/>
            <person name="Andreopoulos W."/>
            <person name="Angelini C."/>
            <person name="Antonin V."/>
            <person name="Barry K.W."/>
            <person name="Bougher N.L."/>
            <person name="Buchanan P."/>
            <person name="Buyck B."/>
            <person name="Bense V."/>
            <person name="Catcheside P."/>
            <person name="Chovatia M."/>
            <person name="Cooper J."/>
            <person name="Damon W."/>
            <person name="Desjardin D."/>
            <person name="Finy P."/>
            <person name="Geml J."/>
            <person name="Haridas S."/>
            <person name="Hughes K."/>
            <person name="Justo A."/>
            <person name="Karasinski D."/>
            <person name="Kautmanova I."/>
            <person name="Kiss B."/>
            <person name="Kocsube S."/>
            <person name="Kotiranta H."/>
            <person name="LaButti K.M."/>
            <person name="Lechner B.E."/>
            <person name="Liimatainen K."/>
            <person name="Lipzen A."/>
            <person name="Lukacs Z."/>
            <person name="Mihaltcheva S."/>
            <person name="Morgado L.N."/>
            <person name="Niskanen T."/>
            <person name="Noordeloos M.E."/>
            <person name="Ohm R.A."/>
            <person name="Ortiz-Santana B."/>
            <person name="Ovrebo C."/>
            <person name="Racz N."/>
            <person name="Riley R."/>
            <person name="Savchenko A."/>
            <person name="Shiryaev A."/>
            <person name="Soop K."/>
            <person name="Spirin V."/>
            <person name="Szebenyi C."/>
            <person name="Tomsovsky M."/>
            <person name="Tulloss R.E."/>
            <person name="Uehling J."/>
            <person name="Grigoriev I.V."/>
            <person name="Vagvolgyi C."/>
            <person name="Papp T."/>
            <person name="Martin F.M."/>
            <person name="Miettinen O."/>
            <person name="Hibbett D.S."/>
            <person name="Nagy L.G."/>
        </authorList>
    </citation>
    <scope>NUCLEOTIDE SEQUENCE [LARGE SCALE GENOMIC DNA]</scope>
    <source>
        <strain evidence="2 3">CBS 121175</strain>
    </source>
</reference>
<dbReference type="EMBL" id="ML210256">
    <property type="protein sequence ID" value="TFK21847.1"/>
    <property type="molecule type" value="Genomic_DNA"/>
</dbReference>
<feature type="transmembrane region" description="Helical" evidence="1">
    <location>
        <begin position="20"/>
        <end position="40"/>
    </location>
</feature>
<gene>
    <name evidence="2" type="ORF">FA15DRAFT_758427</name>
</gene>
<evidence type="ECO:0000256" key="1">
    <source>
        <dbReference type="SAM" id="Phobius"/>
    </source>
</evidence>
<feature type="transmembrane region" description="Helical" evidence="1">
    <location>
        <begin position="86"/>
        <end position="105"/>
    </location>
</feature>
<keyword evidence="1" id="KW-0472">Membrane</keyword>
<accession>A0A5C3KP23</accession>
<evidence type="ECO:0000313" key="2">
    <source>
        <dbReference type="EMBL" id="TFK21847.1"/>
    </source>
</evidence>
<keyword evidence="1" id="KW-0812">Transmembrane</keyword>
<dbReference type="Proteomes" id="UP000307440">
    <property type="component" value="Unassembled WGS sequence"/>
</dbReference>
<sequence>MGSLQNYILQLQEQLLFFRGSQFAVLAAATVLVYDIALTLDQEASSATMLACYLVIYQSQIWIPDMFGISGCLSFCAGPLCHTLLSTFWLPFCFFETLILVLTIWKTIRNDHDAAMILRIDWRNTHKKRVTDPSPRCLIEVIREDGLLYYLVIIAVSVGNMLVWLFAPYGVSYVGVSLMKGLQATMCSRLLLNIRGFITPPDSEDKAPLPTICFAPRPQSIGSVSDVDSELGAFDSTSSRSS</sequence>
<keyword evidence="1" id="KW-1133">Transmembrane helix</keyword>
<evidence type="ECO:0000313" key="3">
    <source>
        <dbReference type="Proteomes" id="UP000307440"/>
    </source>
</evidence>
<protein>
    <submittedName>
        <fullName evidence="2">Uncharacterized protein</fullName>
    </submittedName>
</protein>
<dbReference type="OrthoDB" id="3354157at2759"/>
<dbReference type="AlphaFoldDB" id="A0A5C3KP23"/>